<dbReference type="Proteomes" id="UP000182332">
    <property type="component" value="Unassembled WGS sequence"/>
</dbReference>
<dbReference type="NCBIfam" id="TIGR01563">
    <property type="entry name" value="gp16_SPP1"/>
    <property type="match status" value="1"/>
</dbReference>
<sequence>MAMSEPGAGDLNRRVTLRRRSDSPADGGGLASQFSEEKKRWARIEPVGTAIYQNSVQTDSKITHRITLRYLGVLPVDFEVVHSATVYRVRRATDMNGSLKFTVLEVEELGTDQPGGSLYG</sequence>
<evidence type="ECO:0000313" key="3">
    <source>
        <dbReference type="Proteomes" id="UP000182332"/>
    </source>
</evidence>
<gene>
    <name evidence="2" type="ORF">SAMN05216197_12486</name>
</gene>
<proteinExistence type="predicted"/>
<accession>A0A1I0H0K6</accession>
<dbReference type="AlphaFoldDB" id="A0A1I0H0K6"/>
<organism evidence="2 3">
    <name type="scientific">Pseudomonas graminis</name>
    <dbReference type="NCBI Taxonomy" id="158627"/>
    <lineage>
        <taxon>Bacteria</taxon>
        <taxon>Pseudomonadati</taxon>
        <taxon>Pseudomonadota</taxon>
        <taxon>Gammaproteobacteria</taxon>
        <taxon>Pseudomonadales</taxon>
        <taxon>Pseudomonadaceae</taxon>
        <taxon>Pseudomonas</taxon>
    </lineage>
</organism>
<evidence type="ECO:0000256" key="1">
    <source>
        <dbReference type="SAM" id="MobiDB-lite"/>
    </source>
</evidence>
<protein>
    <submittedName>
        <fullName evidence="2">Phage head-tail adaptor, putative, SPP1 family</fullName>
    </submittedName>
</protein>
<dbReference type="RefSeq" id="WP_074891342.1">
    <property type="nucleotide sequence ID" value="NZ_FOHW01000024.1"/>
</dbReference>
<reference evidence="2 3" key="1">
    <citation type="submission" date="2016-10" db="EMBL/GenBank/DDBJ databases">
        <authorList>
            <person name="de Groot N.N."/>
        </authorList>
    </citation>
    <scope>NUCLEOTIDE SEQUENCE [LARGE SCALE GENOMIC DNA]</scope>
    <source>
        <strain evidence="2 3">DSM 11363</strain>
    </source>
</reference>
<dbReference type="InterPro" id="IPR038666">
    <property type="entry name" value="SSP1_head-tail_sf"/>
</dbReference>
<dbReference type="OrthoDB" id="7064770at2"/>
<name>A0A1I0H0K6_9PSED</name>
<dbReference type="InterPro" id="IPR008767">
    <property type="entry name" value="Phage_SPP1_head-tail_adaptor"/>
</dbReference>
<evidence type="ECO:0000313" key="2">
    <source>
        <dbReference type="EMBL" id="SET77033.1"/>
    </source>
</evidence>
<dbReference type="Gene3D" id="2.40.10.270">
    <property type="entry name" value="Bacteriophage SPP1 head-tail adaptor protein"/>
    <property type="match status" value="1"/>
</dbReference>
<dbReference type="Pfam" id="PF05521">
    <property type="entry name" value="Phage_HCP"/>
    <property type="match status" value="1"/>
</dbReference>
<feature type="region of interest" description="Disordered" evidence="1">
    <location>
        <begin position="1"/>
        <end position="34"/>
    </location>
</feature>
<dbReference type="EMBL" id="FOHW01000024">
    <property type="protein sequence ID" value="SET77033.1"/>
    <property type="molecule type" value="Genomic_DNA"/>
</dbReference>